<evidence type="ECO:0000256" key="1">
    <source>
        <dbReference type="ARBA" id="ARBA00022679"/>
    </source>
</evidence>
<dbReference type="FunFam" id="3.40.1180.10:FF:000001">
    <property type="entry name" value="(2E,6E)-farnesyl-diphosphate-specific ditrans,polycis-undecaprenyl-diphosphate synthase"/>
    <property type="match status" value="1"/>
</dbReference>
<protein>
    <recommendedName>
        <fullName evidence="2">Isoprenyl transferase</fullName>
        <ecNumber evidence="2">2.5.1.-</ecNumber>
    </recommendedName>
</protein>
<dbReference type="GO" id="GO:0000287">
    <property type="term" value="F:magnesium ion binding"/>
    <property type="evidence" value="ECO:0007669"/>
    <property type="project" value="UniProtKB-UniRule"/>
</dbReference>
<comment type="caution">
    <text evidence="3">The sequence shown here is derived from an EMBL/GenBank/DDBJ whole genome shotgun (WGS) entry which is preliminary data.</text>
</comment>
<dbReference type="AlphaFoldDB" id="A0AAE2V9K5"/>
<comment type="cofactor">
    <cofactor evidence="2">
        <name>Mg(2+)</name>
        <dbReference type="ChEBI" id="CHEBI:18420"/>
    </cofactor>
    <text evidence="2">Binds 2 magnesium ions per subunit.</text>
</comment>
<dbReference type="EC" id="2.5.1.-" evidence="2"/>
<feature type="binding site" evidence="2">
    <location>
        <position position="33"/>
    </location>
    <ligand>
        <name>substrate</name>
    </ligand>
</feature>
<keyword evidence="1 2" id="KW-0808">Transferase</keyword>
<feature type="binding site" evidence="2">
    <location>
        <position position="29"/>
    </location>
    <ligand>
        <name>substrate</name>
    </ligand>
</feature>
<dbReference type="Proteomes" id="UP000634206">
    <property type="component" value="Unassembled WGS sequence"/>
</dbReference>
<dbReference type="PANTHER" id="PTHR10291:SF0">
    <property type="entry name" value="DEHYDRODOLICHYL DIPHOSPHATE SYNTHASE 2"/>
    <property type="match status" value="1"/>
</dbReference>
<feature type="active site" evidence="2">
    <location>
        <position position="16"/>
    </location>
</feature>
<feature type="binding site" evidence="2">
    <location>
        <position position="184"/>
    </location>
    <ligand>
        <name>substrate</name>
    </ligand>
</feature>
<proteinExistence type="inferred from homology"/>
<dbReference type="HAMAP" id="MF_01139">
    <property type="entry name" value="ISPT"/>
    <property type="match status" value="1"/>
</dbReference>
<dbReference type="Pfam" id="PF01255">
    <property type="entry name" value="Prenyltransf"/>
    <property type="match status" value="1"/>
</dbReference>
<reference evidence="3" key="1">
    <citation type="submission" date="2021-01" db="EMBL/GenBank/DDBJ databases">
        <title>Modified the classification status of verrucomicrobia.</title>
        <authorList>
            <person name="Feng X."/>
        </authorList>
    </citation>
    <scope>NUCLEOTIDE SEQUENCE</scope>
    <source>
        <strain evidence="3">5K15</strain>
    </source>
</reference>
<keyword evidence="4" id="KW-1185">Reference proteome</keyword>
<dbReference type="InterPro" id="IPR018520">
    <property type="entry name" value="UPP_synth-like_CS"/>
</dbReference>
<feature type="binding site" evidence="2">
    <location>
        <begin position="61"/>
        <end position="63"/>
    </location>
    <ligand>
        <name>substrate</name>
    </ligand>
</feature>
<feature type="binding site" evidence="2">
    <location>
        <begin position="190"/>
        <end position="192"/>
    </location>
    <ligand>
        <name>substrate</name>
    </ligand>
</feature>
<dbReference type="GO" id="GO:0045547">
    <property type="term" value="F:ditrans,polycis-polyprenyl diphosphate synthase [(2E,6E)-farnesyl diphosphate specific] activity"/>
    <property type="evidence" value="ECO:0007669"/>
    <property type="project" value="TreeGrafter"/>
</dbReference>
<dbReference type="InterPro" id="IPR001441">
    <property type="entry name" value="UPP_synth-like"/>
</dbReference>
<dbReference type="EMBL" id="JAENIG010000006">
    <property type="protein sequence ID" value="MBK1855283.1"/>
    <property type="molecule type" value="Genomic_DNA"/>
</dbReference>
<dbReference type="Gene3D" id="3.40.1180.10">
    <property type="entry name" value="Decaprenyl diphosphate synthase-like"/>
    <property type="match status" value="1"/>
</dbReference>
<keyword evidence="2" id="KW-0479">Metal-binding</keyword>
<feature type="binding site" evidence="2">
    <location>
        <position position="203"/>
    </location>
    <ligand>
        <name>Mg(2+)</name>
        <dbReference type="ChEBI" id="CHEBI:18420"/>
    </ligand>
</feature>
<keyword evidence="2" id="KW-0460">Magnesium</keyword>
<dbReference type="SUPFAM" id="SSF64005">
    <property type="entry name" value="Undecaprenyl diphosphate synthase"/>
    <property type="match status" value="1"/>
</dbReference>
<comment type="similarity">
    <text evidence="2">Belongs to the UPP synthase family.</text>
</comment>
<feature type="binding site" evidence="2">
    <location>
        <position position="65"/>
    </location>
    <ligand>
        <name>substrate</name>
    </ligand>
</feature>
<comment type="function">
    <text evidence="2">Catalyzes the condensation of isopentenyl diphosphate (IPP) with allylic pyrophosphates generating different type of terpenoids.</text>
</comment>
<dbReference type="PANTHER" id="PTHR10291">
    <property type="entry name" value="DEHYDRODOLICHYL DIPHOSPHATE SYNTHASE FAMILY MEMBER"/>
    <property type="match status" value="1"/>
</dbReference>
<dbReference type="NCBIfam" id="TIGR00055">
    <property type="entry name" value="uppS"/>
    <property type="match status" value="1"/>
</dbReference>
<dbReference type="PROSITE" id="PS01066">
    <property type="entry name" value="UPP_SYNTHASE"/>
    <property type="match status" value="1"/>
</dbReference>
<organism evidence="3 4">
    <name type="scientific">Oceaniferula flava</name>
    <dbReference type="NCBI Taxonomy" id="2800421"/>
    <lineage>
        <taxon>Bacteria</taxon>
        <taxon>Pseudomonadati</taxon>
        <taxon>Verrucomicrobiota</taxon>
        <taxon>Verrucomicrobiia</taxon>
        <taxon>Verrucomicrobiales</taxon>
        <taxon>Verrucomicrobiaceae</taxon>
        <taxon>Oceaniferula</taxon>
    </lineage>
</organism>
<feature type="binding site" evidence="2">
    <location>
        <begin position="17"/>
        <end position="20"/>
    </location>
    <ligand>
        <name>substrate</name>
    </ligand>
</feature>
<dbReference type="GO" id="GO:0016094">
    <property type="term" value="P:polyprenol biosynthetic process"/>
    <property type="evidence" value="ECO:0007669"/>
    <property type="project" value="TreeGrafter"/>
</dbReference>
<feature type="binding site" evidence="2">
    <location>
        <position position="67"/>
    </location>
    <ligand>
        <name>substrate</name>
    </ligand>
</feature>
<dbReference type="RefSeq" id="WP_309489896.1">
    <property type="nucleotide sequence ID" value="NZ_JAENIG010000006.1"/>
</dbReference>
<sequence length="236" mass="26758">MEVKNDLPHHIAIIMDGNGRWANARGLPRGEGHRAGAESVREAVETCRQLGVGYLTLYAFSSENWNRPKKEIDSLMKLLERFLRDKLPEMLKQNVRLHAIGRLNMLPASCRKEIDQAIEKTRDNTGLNLILALSYGSREEITDAARRLAAKAVAGEIEPSDIDPSMIDNHLYTAGIPDPDLLIRTSGELRISNFLLWQISYSEIVISPKNWPDFRNADLRAAVDEYARRHRRFGTV</sequence>
<evidence type="ECO:0000313" key="3">
    <source>
        <dbReference type="EMBL" id="MBK1855283.1"/>
    </source>
</evidence>
<evidence type="ECO:0000256" key="2">
    <source>
        <dbReference type="HAMAP-Rule" id="MF_01139"/>
    </source>
</evidence>
<comment type="subunit">
    <text evidence="2">Homodimer.</text>
</comment>
<dbReference type="CDD" id="cd00475">
    <property type="entry name" value="Cis_IPPS"/>
    <property type="match status" value="1"/>
</dbReference>
<evidence type="ECO:0000313" key="4">
    <source>
        <dbReference type="Proteomes" id="UP000634206"/>
    </source>
</evidence>
<dbReference type="NCBIfam" id="NF011405">
    <property type="entry name" value="PRK14830.1"/>
    <property type="match status" value="1"/>
</dbReference>
<feature type="binding site" evidence="2">
    <location>
        <position position="21"/>
    </location>
    <ligand>
        <name>substrate</name>
    </ligand>
</feature>
<accession>A0AAE2V9K5</accession>
<gene>
    <name evidence="3" type="ORF">JIN83_09960</name>
</gene>
<dbReference type="InterPro" id="IPR036424">
    <property type="entry name" value="UPP_synth-like_sf"/>
</dbReference>
<name>A0AAE2V9K5_9BACT</name>
<feature type="active site" description="Proton acceptor" evidence="2">
    <location>
        <position position="64"/>
    </location>
</feature>
<feature type="binding site" evidence="2">
    <location>
        <position position="16"/>
    </location>
    <ligand>
        <name>Mg(2+)</name>
        <dbReference type="ChEBI" id="CHEBI:18420"/>
    </ligand>
</feature>